<dbReference type="EMBL" id="GBRH01185548">
    <property type="protein sequence ID" value="JAE12348.1"/>
    <property type="molecule type" value="Transcribed_RNA"/>
</dbReference>
<dbReference type="AlphaFoldDB" id="A0A0A9FVJ0"/>
<accession>A0A0A9FVJ0</accession>
<name>A0A0A9FVJ0_ARUDO</name>
<protein>
    <submittedName>
        <fullName evidence="1">Xth1</fullName>
    </submittedName>
</protein>
<evidence type="ECO:0000313" key="1">
    <source>
        <dbReference type="EMBL" id="JAE12348.1"/>
    </source>
</evidence>
<organism evidence="1">
    <name type="scientific">Arundo donax</name>
    <name type="common">Giant reed</name>
    <name type="synonym">Donax arundinaceus</name>
    <dbReference type="NCBI Taxonomy" id="35708"/>
    <lineage>
        <taxon>Eukaryota</taxon>
        <taxon>Viridiplantae</taxon>
        <taxon>Streptophyta</taxon>
        <taxon>Embryophyta</taxon>
        <taxon>Tracheophyta</taxon>
        <taxon>Spermatophyta</taxon>
        <taxon>Magnoliopsida</taxon>
        <taxon>Liliopsida</taxon>
        <taxon>Poales</taxon>
        <taxon>Poaceae</taxon>
        <taxon>PACMAD clade</taxon>
        <taxon>Arundinoideae</taxon>
        <taxon>Arundineae</taxon>
        <taxon>Arundo</taxon>
    </lineage>
</organism>
<reference evidence="1" key="1">
    <citation type="submission" date="2014-09" db="EMBL/GenBank/DDBJ databases">
        <authorList>
            <person name="Magalhaes I.L.F."/>
            <person name="Oliveira U."/>
            <person name="Santos F.R."/>
            <person name="Vidigal T.H.D.A."/>
            <person name="Brescovit A.D."/>
            <person name="Santos A.J."/>
        </authorList>
    </citation>
    <scope>NUCLEOTIDE SEQUENCE</scope>
    <source>
        <tissue evidence="1">Shoot tissue taken approximately 20 cm above the soil surface</tissue>
    </source>
</reference>
<sequence>MSFIWMLNSPKRYVSLELKPPPPECWSRLTIATCWPEASYARMLPSVVNFSYSQESAEAACMSASAKARAAR</sequence>
<reference evidence="1" key="2">
    <citation type="journal article" date="2015" name="Data Brief">
        <title>Shoot transcriptome of the giant reed, Arundo donax.</title>
        <authorList>
            <person name="Barrero R.A."/>
            <person name="Guerrero F.D."/>
            <person name="Moolhuijzen P."/>
            <person name="Goolsby J.A."/>
            <person name="Tidwell J."/>
            <person name="Bellgard S.E."/>
            <person name="Bellgard M.I."/>
        </authorList>
    </citation>
    <scope>NUCLEOTIDE SEQUENCE</scope>
    <source>
        <tissue evidence="1">Shoot tissue taken approximately 20 cm above the soil surface</tissue>
    </source>
</reference>
<proteinExistence type="predicted"/>